<proteinExistence type="inferred from homology"/>
<name>A0A2U1B6I2_9BACT</name>
<dbReference type="InterPro" id="IPR003593">
    <property type="entry name" value="AAA+_ATPase"/>
</dbReference>
<sequence length="255" mass="29258">MTLYYSFFTIHYSLKNIVEVKNLVAGYEHRTLIRNLSFSVPAQAFVAIVGHNGAGKTTLFRAFQQKIPYQGQLLLQGRDLRNTKDAAASGLLSYLPQKNIVSFSISVLDLVVMGLFRKKSFFENYTAQDYDRARAILAQLELTHLQEQDFTTLSGGEQQMVWLAQLMLQDAGVVLLDEPTQQLDVYYKKQVFQLLQEWVQQKGKTVFCITHDLYNLQPMQGYLLNLSKPDPILEPLSPETVQQNQEYLEAQRIVR</sequence>
<dbReference type="AlphaFoldDB" id="A0A2U1B6I2"/>
<evidence type="ECO:0000256" key="3">
    <source>
        <dbReference type="ARBA" id="ARBA00022741"/>
    </source>
</evidence>
<dbReference type="GO" id="GO:0016887">
    <property type="term" value="F:ATP hydrolysis activity"/>
    <property type="evidence" value="ECO:0007669"/>
    <property type="project" value="InterPro"/>
</dbReference>
<dbReference type="PANTHER" id="PTHR42734:SF17">
    <property type="entry name" value="METAL TRANSPORT SYSTEM ATP-BINDING PROTEIN TM_0124-RELATED"/>
    <property type="match status" value="1"/>
</dbReference>
<feature type="domain" description="ABC transporter" evidence="5">
    <location>
        <begin position="18"/>
        <end position="253"/>
    </location>
</feature>
<dbReference type="PROSITE" id="PS00211">
    <property type="entry name" value="ABC_TRANSPORTER_1"/>
    <property type="match status" value="1"/>
</dbReference>
<dbReference type="PROSITE" id="PS50893">
    <property type="entry name" value="ABC_TRANSPORTER_2"/>
    <property type="match status" value="1"/>
</dbReference>
<keyword evidence="7" id="KW-1185">Reference proteome</keyword>
<evidence type="ECO:0000313" key="7">
    <source>
        <dbReference type="Proteomes" id="UP000245466"/>
    </source>
</evidence>
<keyword evidence="4 6" id="KW-0067">ATP-binding</keyword>
<evidence type="ECO:0000259" key="5">
    <source>
        <dbReference type="PROSITE" id="PS50893"/>
    </source>
</evidence>
<evidence type="ECO:0000256" key="4">
    <source>
        <dbReference type="ARBA" id="ARBA00022840"/>
    </source>
</evidence>
<dbReference type="Proteomes" id="UP000245466">
    <property type="component" value="Unassembled WGS sequence"/>
</dbReference>
<reference evidence="6 7" key="1">
    <citation type="submission" date="2018-04" db="EMBL/GenBank/DDBJ databases">
        <title>Genomic Encyclopedia of Type Strains, Phase IV (KMG-IV): sequencing the most valuable type-strain genomes for metagenomic binning, comparative biology and taxonomic classification.</title>
        <authorList>
            <person name="Goeker M."/>
        </authorList>
    </citation>
    <scope>NUCLEOTIDE SEQUENCE [LARGE SCALE GENOMIC DNA]</scope>
    <source>
        <strain evidence="6 7">DSM 100231</strain>
    </source>
</reference>
<organism evidence="6 7">
    <name type="scientific">Pontibacter virosus</name>
    <dbReference type="NCBI Taxonomy" id="1765052"/>
    <lineage>
        <taxon>Bacteria</taxon>
        <taxon>Pseudomonadati</taxon>
        <taxon>Bacteroidota</taxon>
        <taxon>Cytophagia</taxon>
        <taxon>Cytophagales</taxon>
        <taxon>Hymenobacteraceae</taxon>
        <taxon>Pontibacter</taxon>
    </lineage>
</organism>
<comment type="similarity">
    <text evidence="1">Belongs to the ABC transporter superfamily.</text>
</comment>
<dbReference type="SUPFAM" id="SSF52540">
    <property type="entry name" value="P-loop containing nucleoside triphosphate hydrolases"/>
    <property type="match status" value="1"/>
</dbReference>
<dbReference type="InterPro" id="IPR017871">
    <property type="entry name" value="ABC_transporter-like_CS"/>
</dbReference>
<dbReference type="GO" id="GO:0005524">
    <property type="term" value="F:ATP binding"/>
    <property type="evidence" value="ECO:0007669"/>
    <property type="project" value="UniProtKB-KW"/>
</dbReference>
<gene>
    <name evidence="6" type="ORF">C8E01_101578</name>
</gene>
<comment type="caution">
    <text evidence="6">The sequence shown here is derived from an EMBL/GenBank/DDBJ whole genome shotgun (WGS) entry which is preliminary data.</text>
</comment>
<dbReference type="InterPro" id="IPR003439">
    <property type="entry name" value="ABC_transporter-like_ATP-bd"/>
</dbReference>
<accession>A0A2U1B6I2</accession>
<dbReference type="InterPro" id="IPR050153">
    <property type="entry name" value="Metal_Ion_Import_ABC"/>
</dbReference>
<dbReference type="PANTHER" id="PTHR42734">
    <property type="entry name" value="METAL TRANSPORT SYSTEM ATP-BINDING PROTEIN TM_0124-RELATED"/>
    <property type="match status" value="1"/>
</dbReference>
<dbReference type="InterPro" id="IPR027417">
    <property type="entry name" value="P-loop_NTPase"/>
</dbReference>
<evidence type="ECO:0000256" key="2">
    <source>
        <dbReference type="ARBA" id="ARBA00022448"/>
    </source>
</evidence>
<keyword evidence="3" id="KW-0547">Nucleotide-binding</keyword>
<evidence type="ECO:0000313" key="6">
    <source>
        <dbReference type="EMBL" id="PVY44212.1"/>
    </source>
</evidence>
<protein>
    <submittedName>
        <fullName evidence="6">Iron complex transport system ATP-binding protein</fullName>
    </submittedName>
</protein>
<evidence type="ECO:0000256" key="1">
    <source>
        <dbReference type="ARBA" id="ARBA00005417"/>
    </source>
</evidence>
<keyword evidence="2" id="KW-0813">Transport</keyword>
<dbReference type="Gene3D" id="3.40.50.300">
    <property type="entry name" value="P-loop containing nucleotide triphosphate hydrolases"/>
    <property type="match status" value="1"/>
</dbReference>
<dbReference type="SMART" id="SM00382">
    <property type="entry name" value="AAA"/>
    <property type="match status" value="1"/>
</dbReference>
<dbReference type="Pfam" id="PF00005">
    <property type="entry name" value="ABC_tran"/>
    <property type="match status" value="1"/>
</dbReference>
<dbReference type="EMBL" id="QEKI01000001">
    <property type="protein sequence ID" value="PVY44212.1"/>
    <property type="molecule type" value="Genomic_DNA"/>
</dbReference>